<protein>
    <submittedName>
        <fullName evidence="1">Uncharacterized protein</fullName>
    </submittedName>
</protein>
<evidence type="ECO:0000313" key="2">
    <source>
        <dbReference type="Proteomes" id="UP000277212"/>
    </source>
</evidence>
<sequence>MTRGQFKQRALHLVQLPRGPVETALSRAYGSAIGTYLTGGGRLVSLFPSLTLVYRQCWLPLRFISRARAFVAFKYIPWELIEWNENVEVEIAAIFLSREGGIDRCGEGLAIVVALGESELPKHSVLFPTERSEVRSEWSESDTTRRYKHIARCFLLLPNTEV</sequence>
<reference evidence="1 2" key="1">
    <citation type="submission" date="2017-06" db="EMBL/GenBank/DDBJ databases">
        <title>Comparative genomic analysis of Ambrosia Fusariam Clade fungi.</title>
        <authorList>
            <person name="Stajich J.E."/>
            <person name="Carrillo J."/>
            <person name="Kijimoto T."/>
            <person name="Eskalen A."/>
            <person name="O'Donnell K."/>
            <person name="Kasson M."/>
        </authorList>
    </citation>
    <scope>NUCLEOTIDE SEQUENCE [LARGE SCALE GENOMIC DNA]</scope>
    <source>
        <strain evidence="1">UCR3666</strain>
    </source>
</reference>
<comment type="caution">
    <text evidence="1">The sequence shown here is derived from an EMBL/GenBank/DDBJ whole genome shotgun (WGS) entry which is preliminary data.</text>
</comment>
<accession>A0A3M2SBY3</accession>
<keyword evidence="2" id="KW-1185">Reference proteome</keyword>
<proteinExistence type="predicted"/>
<organism evidence="1 2">
    <name type="scientific">Fusarium kuroshium</name>
    <dbReference type="NCBI Taxonomy" id="2010991"/>
    <lineage>
        <taxon>Eukaryota</taxon>
        <taxon>Fungi</taxon>
        <taxon>Dikarya</taxon>
        <taxon>Ascomycota</taxon>
        <taxon>Pezizomycotina</taxon>
        <taxon>Sordariomycetes</taxon>
        <taxon>Hypocreomycetidae</taxon>
        <taxon>Hypocreales</taxon>
        <taxon>Nectriaceae</taxon>
        <taxon>Fusarium</taxon>
        <taxon>Fusarium solani species complex</taxon>
    </lineage>
</organism>
<dbReference type="OrthoDB" id="4777571at2759"/>
<dbReference type="AlphaFoldDB" id="A0A3M2SBY3"/>
<dbReference type="Proteomes" id="UP000277212">
    <property type="component" value="Unassembled WGS sequence"/>
</dbReference>
<gene>
    <name evidence="1" type="ORF">CDV36_005215</name>
</gene>
<name>A0A3M2SBY3_9HYPO</name>
<dbReference type="EMBL" id="NKUJ01000071">
    <property type="protein sequence ID" value="RMJ15084.1"/>
    <property type="molecule type" value="Genomic_DNA"/>
</dbReference>
<evidence type="ECO:0000313" key="1">
    <source>
        <dbReference type="EMBL" id="RMJ15084.1"/>
    </source>
</evidence>